<gene>
    <name evidence="7" type="ORF">SAMN04487995_3417</name>
</gene>
<dbReference type="AlphaFoldDB" id="A0A1H6WA49"/>
<dbReference type="CDD" id="cd07575">
    <property type="entry name" value="Xc-1258_like"/>
    <property type="match status" value="1"/>
</dbReference>
<keyword evidence="2 7" id="KW-0378">Hydrolase</keyword>
<evidence type="ECO:0000313" key="7">
    <source>
        <dbReference type="EMBL" id="SEJ13901.1"/>
    </source>
</evidence>
<proteinExistence type="inferred from homology"/>
<keyword evidence="8" id="KW-1185">Reference proteome</keyword>
<dbReference type="GO" id="GO:0106008">
    <property type="term" value="F:2-oxoglutaramate amidase activity"/>
    <property type="evidence" value="ECO:0007669"/>
    <property type="project" value="TreeGrafter"/>
</dbReference>
<dbReference type="RefSeq" id="WP_090337122.1">
    <property type="nucleotide sequence ID" value="NZ_FNXY01000005.1"/>
</dbReference>
<evidence type="ECO:0000256" key="3">
    <source>
        <dbReference type="ARBA" id="ARBA00039118"/>
    </source>
</evidence>
<evidence type="ECO:0000313" key="8">
    <source>
        <dbReference type="Proteomes" id="UP000199532"/>
    </source>
</evidence>
<dbReference type="Pfam" id="PF00795">
    <property type="entry name" value="CN_hydrolase"/>
    <property type="match status" value="1"/>
</dbReference>
<evidence type="ECO:0000256" key="2">
    <source>
        <dbReference type="ARBA" id="ARBA00022801"/>
    </source>
</evidence>
<dbReference type="InterPro" id="IPR052737">
    <property type="entry name" value="Omega-amidase_YafV"/>
</dbReference>
<evidence type="ECO:0000256" key="1">
    <source>
        <dbReference type="ARBA" id="ARBA00010613"/>
    </source>
</evidence>
<reference evidence="7 8" key="1">
    <citation type="submission" date="2016-10" db="EMBL/GenBank/DDBJ databases">
        <authorList>
            <person name="de Groot N.N."/>
        </authorList>
    </citation>
    <scope>NUCLEOTIDE SEQUENCE [LARGE SCALE GENOMIC DNA]</scope>
    <source>
        <strain evidence="7 8">DSM 19938</strain>
    </source>
</reference>
<dbReference type="STRING" id="408657.SAMN04487995_3417"/>
<comment type="catalytic activity">
    <reaction evidence="4">
        <text>a monoamide of a dicarboxylate + H2O = a dicarboxylate + NH4(+)</text>
        <dbReference type="Rhea" id="RHEA:11716"/>
        <dbReference type="ChEBI" id="CHEBI:15377"/>
        <dbReference type="ChEBI" id="CHEBI:28938"/>
        <dbReference type="ChEBI" id="CHEBI:28965"/>
        <dbReference type="ChEBI" id="CHEBI:77450"/>
        <dbReference type="EC" id="3.5.1.3"/>
    </reaction>
</comment>
<comment type="similarity">
    <text evidence="1">Belongs to the carbon-nitrogen hydrolase superfamily. NIT1/NIT2 family.</text>
</comment>
<organism evidence="7 8">
    <name type="scientific">Dyadobacter koreensis</name>
    <dbReference type="NCBI Taxonomy" id="408657"/>
    <lineage>
        <taxon>Bacteria</taxon>
        <taxon>Pseudomonadati</taxon>
        <taxon>Bacteroidota</taxon>
        <taxon>Cytophagia</taxon>
        <taxon>Cytophagales</taxon>
        <taxon>Spirosomataceae</taxon>
        <taxon>Dyadobacter</taxon>
    </lineage>
</organism>
<dbReference type="OrthoDB" id="9811121at2"/>
<name>A0A1H6WA49_9BACT</name>
<dbReference type="PROSITE" id="PS50263">
    <property type="entry name" value="CN_HYDROLASE"/>
    <property type="match status" value="1"/>
</dbReference>
<dbReference type="InterPro" id="IPR003010">
    <property type="entry name" value="C-N_Hydrolase"/>
</dbReference>
<dbReference type="PANTHER" id="PTHR47799:SF1">
    <property type="entry name" value="OMEGA-AMIDASE YAFV"/>
    <property type="match status" value="1"/>
</dbReference>
<dbReference type="NCBIfam" id="NF007757">
    <property type="entry name" value="PRK10438.1"/>
    <property type="match status" value="1"/>
</dbReference>
<dbReference type="GO" id="GO:0050152">
    <property type="term" value="F:omega-amidase activity"/>
    <property type="evidence" value="ECO:0007669"/>
    <property type="project" value="UniProtKB-EC"/>
</dbReference>
<dbReference type="Gene3D" id="3.60.110.10">
    <property type="entry name" value="Carbon-nitrogen hydrolase"/>
    <property type="match status" value="1"/>
</dbReference>
<dbReference type="PANTHER" id="PTHR47799">
    <property type="entry name" value="OMEGA-AMIDASE YAFV"/>
    <property type="match status" value="1"/>
</dbReference>
<evidence type="ECO:0000256" key="5">
    <source>
        <dbReference type="ARBA" id="ARBA00072139"/>
    </source>
</evidence>
<protein>
    <recommendedName>
        <fullName evidence="5">Omega-amidase YafV</fullName>
        <ecNumber evidence="3">3.5.1.3</ecNumber>
    </recommendedName>
</protein>
<dbReference type="InterPro" id="IPR036526">
    <property type="entry name" value="C-N_Hydrolase_sf"/>
</dbReference>
<dbReference type="EC" id="3.5.1.3" evidence="3"/>
<evidence type="ECO:0000256" key="4">
    <source>
        <dbReference type="ARBA" id="ARBA00052904"/>
    </source>
</evidence>
<dbReference type="EMBL" id="FNXY01000005">
    <property type="protein sequence ID" value="SEJ13901.1"/>
    <property type="molecule type" value="Genomic_DNA"/>
</dbReference>
<sequence length="264" mass="30306">MTNAPVGKLAVCLIQTELYWEDITANLSSLEEKIANIDQPVDVIVLPEMFNTGFTMNTKFAEHMNMTTTKWMKHMALQTNALIIGSFAVKENRSFFNRLMCVQPDGDFFHSDKRHLFRMGEEHQNYKPGNSQLRVTWRGWNIFPLVCYDLRFPVWSRNSSSNPYDLLIYVANWPARRAHAWNTLLKARAIENLSYVLGVNRIGEDGNGIMHQGDSAALDFLGEPLFNLGNKETEQIVHLSHAELENYRQAFPAHLDSDDFNILP</sequence>
<feature type="domain" description="CN hydrolase" evidence="6">
    <location>
        <begin position="9"/>
        <end position="246"/>
    </location>
</feature>
<dbReference type="Proteomes" id="UP000199532">
    <property type="component" value="Unassembled WGS sequence"/>
</dbReference>
<accession>A0A1H6WA49</accession>
<dbReference type="FunFam" id="3.60.110.10:FF:000004">
    <property type="entry name" value="Carbon-nitrogen hydrolase"/>
    <property type="match status" value="1"/>
</dbReference>
<dbReference type="SUPFAM" id="SSF56317">
    <property type="entry name" value="Carbon-nitrogen hydrolase"/>
    <property type="match status" value="1"/>
</dbReference>
<evidence type="ECO:0000259" key="6">
    <source>
        <dbReference type="PROSITE" id="PS50263"/>
    </source>
</evidence>